<evidence type="ECO:0000313" key="1">
    <source>
        <dbReference type="EMBL" id="RYU94744.1"/>
    </source>
</evidence>
<sequence length="113" mass="13290">MKTIKCKNCNNTFEGRRNRLFCSTGCKSEFNNDLARERNKSLKQAFDQVKYNRNILAHLYQLFGNNPIQETLLNRAGFQFAYVSRMGQKQEFVYDDYALNISTNNIIYIKKLS</sequence>
<protein>
    <recommendedName>
        <fullName evidence="3">DUF2116 family Zn-ribbon domain-containing protein</fullName>
    </recommendedName>
</protein>
<name>A0A4Q5LY87_9BACT</name>
<keyword evidence="2" id="KW-1185">Reference proteome</keyword>
<proteinExistence type="predicted"/>
<dbReference type="AlphaFoldDB" id="A0A4Q5LY87"/>
<dbReference type="RefSeq" id="WP_130022154.1">
    <property type="nucleotide sequence ID" value="NZ_SEWF01000022.1"/>
</dbReference>
<evidence type="ECO:0008006" key="3">
    <source>
        <dbReference type="Google" id="ProtNLM"/>
    </source>
</evidence>
<comment type="caution">
    <text evidence="1">The sequence shown here is derived from an EMBL/GenBank/DDBJ whole genome shotgun (WGS) entry which is preliminary data.</text>
</comment>
<gene>
    <name evidence="1" type="ORF">EWM59_15545</name>
</gene>
<organism evidence="1 2">
    <name type="scientific">Emticicia agri</name>
    <dbReference type="NCBI Taxonomy" id="2492393"/>
    <lineage>
        <taxon>Bacteria</taxon>
        <taxon>Pseudomonadati</taxon>
        <taxon>Bacteroidota</taxon>
        <taxon>Cytophagia</taxon>
        <taxon>Cytophagales</taxon>
        <taxon>Leadbetterellaceae</taxon>
        <taxon>Emticicia</taxon>
    </lineage>
</organism>
<accession>A0A4Q5LY87</accession>
<dbReference type="EMBL" id="SEWF01000022">
    <property type="protein sequence ID" value="RYU94744.1"/>
    <property type="molecule type" value="Genomic_DNA"/>
</dbReference>
<dbReference type="Proteomes" id="UP000293162">
    <property type="component" value="Unassembled WGS sequence"/>
</dbReference>
<evidence type="ECO:0000313" key="2">
    <source>
        <dbReference type="Proteomes" id="UP000293162"/>
    </source>
</evidence>
<dbReference type="OrthoDB" id="5187906at2"/>
<reference evidence="1 2" key="1">
    <citation type="submission" date="2019-02" db="EMBL/GenBank/DDBJ databases">
        <title>Bacterial novel species Emticicia sp. 17J42-9 isolated from soil.</title>
        <authorList>
            <person name="Jung H.-Y."/>
        </authorList>
    </citation>
    <scope>NUCLEOTIDE SEQUENCE [LARGE SCALE GENOMIC DNA]</scope>
    <source>
        <strain evidence="1 2">17J42-9</strain>
    </source>
</reference>